<dbReference type="InterPro" id="IPR006816">
    <property type="entry name" value="ELMO_dom"/>
</dbReference>
<sequence>MYLDFQEALKALWDAAFPNIKLRGLISEQWKDMGWQGANPSTDFRGCGFLSLENLLFFARNYPVWKHLKATFHRLLLKQGGERAKWEYPFAVAGINITFMLIQMLDLHSEKPRCLPGLNFIKLLEEDEDAFDILYCIAFAMMDAQWLAMHASYMEFNVEVLQVTRTQLEREMSLEDTNRIHDLPAYNMLHQQ</sequence>
<name>A0A5A7P0J0_STRAF</name>
<comment type="caution">
    <text evidence="2">The sequence shown here is derived from an EMBL/GenBank/DDBJ whole genome shotgun (WGS) entry which is preliminary data.</text>
</comment>
<dbReference type="Proteomes" id="UP000325081">
    <property type="component" value="Unassembled WGS sequence"/>
</dbReference>
<reference evidence="3" key="1">
    <citation type="journal article" date="2019" name="Curr. Biol.">
        <title>Genome Sequence of Striga asiatica Provides Insight into the Evolution of Plant Parasitism.</title>
        <authorList>
            <person name="Yoshida S."/>
            <person name="Kim S."/>
            <person name="Wafula E.K."/>
            <person name="Tanskanen J."/>
            <person name="Kim Y.M."/>
            <person name="Honaas L."/>
            <person name="Yang Z."/>
            <person name="Spallek T."/>
            <person name="Conn C.E."/>
            <person name="Ichihashi Y."/>
            <person name="Cheong K."/>
            <person name="Cui S."/>
            <person name="Der J.P."/>
            <person name="Gundlach H."/>
            <person name="Jiao Y."/>
            <person name="Hori C."/>
            <person name="Ishida J.K."/>
            <person name="Kasahara H."/>
            <person name="Kiba T."/>
            <person name="Kim M.S."/>
            <person name="Koo N."/>
            <person name="Laohavisit A."/>
            <person name="Lee Y.H."/>
            <person name="Lumba S."/>
            <person name="McCourt P."/>
            <person name="Mortimer J.C."/>
            <person name="Mutuku J.M."/>
            <person name="Nomura T."/>
            <person name="Sasaki-Sekimoto Y."/>
            <person name="Seto Y."/>
            <person name="Wang Y."/>
            <person name="Wakatake T."/>
            <person name="Sakakibara H."/>
            <person name="Demura T."/>
            <person name="Yamaguchi S."/>
            <person name="Yoneyama K."/>
            <person name="Manabe R.I."/>
            <person name="Nelson D.C."/>
            <person name="Schulman A.H."/>
            <person name="Timko M.P."/>
            <person name="dePamphilis C.W."/>
            <person name="Choi D."/>
            <person name="Shirasu K."/>
        </authorList>
    </citation>
    <scope>NUCLEOTIDE SEQUENCE [LARGE SCALE GENOMIC DNA]</scope>
    <source>
        <strain evidence="3">cv. UVA1</strain>
    </source>
</reference>
<dbReference type="OrthoDB" id="67155at2759"/>
<dbReference type="PANTHER" id="PTHR12771">
    <property type="entry name" value="ENGULFMENT AND CELL MOTILITY"/>
    <property type="match status" value="1"/>
</dbReference>
<evidence type="ECO:0000313" key="2">
    <source>
        <dbReference type="EMBL" id="GER26309.1"/>
    </source>
</evidence>
<evidence type="ECO:0000313" key="3">
    <source>
        <dbReference type="Proteomes" id="UP000325081"/>
    </source>
</evidence>
<keyword evidence="3" id="KW-1185">Reference proteome</keyword>
<dbReference type="PANTHER" id="PTHR12771:SF3">
    <property type="entry name" value="ELMO_CED-12 FAMILY PROTEIN"/>
    <property type="match status" value="1"/>
</dbReference>
<proteinExistence type="predicted"/>
<dbReference type="Pfam" id="PF04727">
    <property type="entry name" value="ELMO_CED12"/>
    <property type="match status" value="1"/>
</dbReference>
<dbReference type="AlphaFoldDB" id="A0A5A7P0J0"/>
<dbReference type="InterPro" id="IPR050868">
    <property type="entry name" value="ELMO_domain-containing"/>
</dbReference>
<dbReference type="EMBL" id="BKCP01001002">
    <property type="protein sequence ID" value="GER26309.1"/>
    <property type="molecule type" value="Genomic_DNA"/>
</dbReference>
<organism evidence="2 3">
    <name type="scientific">Striga asiatica</name>
    <name type="common">Asiatic witchweed</name>
    <name type="synonym">Buchnera asiatica</name>
    <dbReference type="NCBI Taxonomy" id="4170"/>
    <lineage>
        <taxon>Eukaryota</taxon>
        <taxon>Viridiplantae</taxon>
        <taxon>Streptophyta</taxon>
        <taxon>Embryophyta</taxon>
        <taxon>Tracheophyta</taxon>
        <taxon>Spermatophyta</taxon>
        <taxon>Magnoliopsida</taxon>
        <taxon>eudicotyledons</taxon>
        <taxon>Gunneridae</taxon>
        <taxon>Pentapetalae</taxon>
        <taxon>asterids</taxon>
        <taxon>lamiids</taxon>
        <taxon>Lamiales</taxon>
        <taxon>Orobanchaceae</taxon>
        <taxon>Buchnereae</taxon>
        <taxon>Striga</taxon>
    </lineage>
</organism>
<protein>
    <submittedName>
        <fullName evidence="2">ELMO/CED-12 family protein</fullName>
    </submittedName>
</protein>
<accession>A0A5A7P0J0</accession>
<dbReference type="PROSITE" id="PS51335">
    <property type="entry name" value="ELMO"/>
    <property type="match status" value="1"/>
</dbReference>
<feature type="domain" description="ELMO" evidence="1">
    <location>
        <begin position="4"/>
        <end position="171"/>
    </location>
</feature>
<evidence type="ECO:0000259" key="1">
    <source>
        <dbReference type="PROSITE" id="PS51335"/>
    </source>
</evidence>
<gene>
    <name evidence="2" type="ORF">STAS_01952</name>
</gene>